<comment type="similarity">
    <text evidence="1">Belongs to the peptidase C2 family.</text>
</comment>
<keyword evidence="4" id="KW-0788">Thiol protease</keyword>
<accession>A0A8J4T846</accession>
<dbReference type="Pfam" id="PF01067">
    <property type="entry name" value="Calpain_III"/>
    <property type="match status" value="1"/>
</dbReference>
<comment type="caution">
    <text evidence="5">Lacks conserved residue(s) required for the propagation of feature annotation.</text>
</comment>
<dbReference type="PROSITE" id="PS50203">
    <property type="entry name" value="CALPAIN_CAT"/>
    <property type="match status" value="1"/>
</dbReference>
<dbReference type="SUPFAM" id="SSF49758">
    <property type="entry name" value="Calpain large subunit, middle domain (domain III)"/>
    <property type="match status" value="1"/>
</dbReference>
<dbReference type="InterPro" id="IPR038765">
    <property type="entry name" value="Papain-like_cys_pep_sf"/>
</dbReference>
<dbReference type="OrthoDB" id="6256980at2759"/>
<dbReference type="SMART" id="SM00230">
    <property type="entry name" value="CysPc"/>
    <property type="match status" value="1"/>
</dbReference>
<dbReference type="InterPro" id="IPR022684">
    <property type="entry name" value="Calpain_cysteine_protease"/>
</dbReference>
<evidence type="ECO:0000313" key="7">
    <source>
        <dbReference type="EMBL" id="KAF5399754.1"/>
    </source>
</evidence>
<feature type="domain" description="Calpain catalytic" evidence="6">
    <location>
        <begin position="22"/>
        <end position="273"/>
    </location>
</feature>
<dbReference type="InterPro" id="IPR001300">
    <property type="entry name" value="Peptidase_C2_calpain_cat"/>
</dbReference>
<dbReference type="InterPro" id="IPR022682">
    <property type="entry name" value="Calpain_domain_III"/>
</dbReference>
<dbReference type="InterPro" id="IPR036213">
    <property type="entry name" value="Calpain_III_sf"/>
</dbReference>
<evidence type="ECO:0000256" key="5">
    <source>
        <dbReference type="PROSITE-ProRule" id="PRU00239"/>
    </source>
</evidence>
<dbReference type="Gene3D" id="3.90.70.10">
    <property type="entry name" value="Cysteine proteinases"/>
    <property type="match status" value="1"/>
</dbReference>
<gene>
    <name evidence="7" type="ORF">PHET_06985</name>
</gene>
<protein>
    <recommendedName>
        <fullName evidence="6">Calpain catalytic domain-containing protein</fullName>
    </recommendedName>
</protein>
<feature type="non-terminal residue" evidence="7">
    <location>
        <position position="1"/>
    </location>
</feature>
<dbReference type="GO" id="GO:0005737">
    <property type="term" value="C:cytoplasm"/>
    <property type="evidence" value="ECO:0007669"/>
    <property type="project" value="TreeGrafter"/>
</dbReference>
<dbReference type="Proteomes" id="UP000748531">
    <property type="component" value="Unassembled WGS sequence"/>
</dbReference>
<keyword evidence="3" id="KW-0378">Hydrolase</keyword>
<organism evidence="7 8">
    <name type="scientific">Paragonimus heterotremus</name>
    <dbReference type="NCBI Taxonomy" id="100268"/>
    <lineage>
        <taxon>Eukaryota</taxon>
        <taxon>Metazoa</taxon>
        <taxon>Spiralia</taxon>
        <taxon>Lophotrochozoa</taxon>
        <taxon>Platyhelminthes</taxon>
        <taxon>Trematoda</taxon>
        <taxon>Digenea</taxon>
        <taxon>Plagiorchiida</taxon>
        <taxon>Troglotremata</taxon>
        <taxon>Troglotrematidae</taxon>
        <taxon>Paragonimus</taxon>
    </lineage>
</organism>
<dbReference type="AlphaFoldDB" id="A0A8J4T846"/>
<keyword evidence="8" id="KW-1185">Reference proteome</keyword>
<dbReference type="GO" id="GO:0004198">
    <property type="term" value="F:calcium-dependent cysteine-type endopeptidase activity"/>
    <property type="evidence" value="ECO:0007669"/>
    <property type="project" value="InterPro"/>
</dbReference>
<dbReference type="SUPFAM" id="SSF54001">
    <property type="entry name" value="Cysteine proteinases"/>
    <property type="match status" value="1"/>
</dbReference>
<proteinExistence type="inferred from homology"/>
<evidence type="ECO:0000259" key="6">
    <source>
        <dbReference type="PROSITE" id="PS50203"/>
    </source>
</evidence>
<evidence type="ECO:0000256" key="2">
    <source>
        <dbReference type="ARBA" id="ARBA00022670"/>
    </source>
</evidence>
<evidence type="ECO:0000256" key="4">
    <source>
        <dbReference type="ARBA" id="ARBA00022807"/>
    </source>
</evidence>
<evidence type="ECO:0000313" key="8">
    <source>
        <dbReference type="Proteomes" id="UP000748531"/>
    </source>
</evidence>
<evidence type="ECO:0000256" key="3">
    <source>
        <dbReference type="ARBA" id="ARBA00022801"/>
    </source>
</evidence>
<dbReference type="PANTHER" id="PTHR10183">
    <property type="entry name" value="CALPAIN"/>
    <property type="match status" value="1"/>
</dbReference>
<keyword evidence="2" id="KW-0645">Protease</keyword>
<dbReference type="GO" id="GO:0006508">
    <property type="term" value="P:proteolysis"/>
    <property type="evidence" value="ECO:0007669"/>
    <property type="project" value="UniProtKB-KW"/>
</dbReference>
<dbReference type="Gene3D" id="2.60.120.380">
    <property type="match status" value="1"/>
</dbReference>
<comment type="caution">
    <text evidence="7">The sequence shown here is derived from an EMBL/GenBank/DDBJ whole genome shotgun (WGS) entry which is preliminary data.</text>
</comment>
<name>A0A8J4T846_9TREM</name>
<reference evidence="7" key="1">
    <citation type="submission" date="2019-05" db="EMBL/GenBank/DDBJ databases">
        <title>Annotation for the trematode Paragonimus heterotremus.</title>
        <authorList>
            <person name="Choi Y.-J."/>
        </authorList>
    </citation>
    <scope>NUCLEOTIDE SEQUENCE</scope>
    <source>
        <strain evidence="7">LC</strain>
    </source>
</reference>
<dbReference type="EMBL" id="LUCH01003760">
    <property type="protein sequence ID" value="KAF5399754.1"/>
    <property type="molecule type" value="Genomic_DNA"/>
</dbReference>
<dbReference type="PANTHER" id="PTHR10183:SF379">
    <property type="entry name" value="CALPAIN-5"/>
    <property type="match status" value="1"/>
</dbReference>
<evidence type="ECO:0000256" key="1">
    <source>
        <dbReference type="ARBA" id="ARBA00007623"/>
    </source>
</evidence>
<sequence length="372" mass="42608">IREKGDVEYFELIRQLNKTDCLWQDPDFPATLNTITSVVLSPGEVTWKRPKVSGCHNLIGGLVTTAIYPRLLTYVVPDQQDPDDVGYAGVFRTFFWVFGSWKQVLVDDRVPVDQQSQCVFLHSNDSRVLWPCLLEKAYAKLNRGYGNLEGRSVDESLSALTGRLCTTIPISWLMESNNLQHMLMRYLREGSLITCDMLVRCEGRKVCLVKFCDFYGNAPGWTGAWGVGSLDSRELSKKDRSQLELFSQSEKEFWMTTEDLVQHFVYLTVCHTNMKPLVCEKYKTEPLSMSETQIYGQWKFQSAGGSPEYGTSFHQNPQYLVRIEPAVRSEESKDVTVYLSLMLHSESRSYWNVAACFYKVGVFLCGFCPEFH</sequence>
<dbReference type="Pfam" id="PF00648">
    <property type="entry name" value="Peptidase_C2"/>
    <property type="match status" value="2"/>
</dbReference>